<comment type="subcellular location">
    <subcellularLocation>
        <location evidence="1">Nucleus</location>
    </subcellularLocation>
</comment>
<keyword evidence="4" id="KW-0542">Nucleomorph</keyword>
<dbReference type="InterPro" id="IPR010920">
    <property type="entry name" value="LSM_dom_sf"/>
</dbReference>
<reference evidence="4" key="1">
    <citation type="journal article" date="2015" name="Genome Biol. Evol.">
        <title>Nucleomorph Genome Sequences of Two Chlorarachniophytes, Amorphochlora amoebiformis and Lotharella vacuolata.</title>
        <authorList>
            <person name="Suzuki S."/>
            <person name="Shirato S."/>
            <person name="Hirakawa Y."/>
            <person name="Ishida K."/>
        </authorList>
    </citation>
    <scope>NUCLEOTIDE SEQUENCE</scope>
    <source>
        <strain evidence="4">CCMP240</strain>
    </source>
</reference>
<protein>
    <submittedName>
        <fullName evidence="4">Small nuclear ribonucleoprotein Sm-D3</fullName>
    </submittedName>
</protein>
<dbReference type="InterPro" id="IPR027141">
    <property type="entry name" value="LSm4/Sm_D1/D3"/>
</dbReference>
<name>A0A0H5BQS2_9EUKA</name>
<dbReference type="GO" id="GO:0005634">
    <property type="term" value="C:nucleus"/>
    <property type="evidence" value="ECO:0007669"/>
    <property type="project" value="UniProtKB-SubCell"/>
</dbReference>
<accession>A0A0H5BQS2</accession>
<dbReference type="InterPro" id="IPR001163">
    <property type="entry name" value="Sm_dom_euk/arc"/>
</dbReference>
<sequence length="122" mass="13510">MSDAKSGIGIPIKLIHESEKHNVGIVMKNGDFIKGELYNSEDNWNLCIKDAVILSKVKVLKRSFLFIRGNQIRYLSLPEILKNAPMFKSITPVNKNNKLVPGLGILGRAGAAASLFKSSDWK</sequence>
<evidence type="ECO:0000256" key="2">
    <source>
        <dbReference type="ARBA" id="ARBA00023242"/>
    </source>
</evidence>
<dbReference type="SMART" id="SM00651">
    <property type="entry name" value="Sm"/>
    <property type="match status" value="1"/>
</dbReference>
<feature type="domain" description="Sm" evidence="3">
    <location>
        <begin position="13"/>
        <end position="77"/>
    </location>
</feature>
<keyword evidence="2" id="KW-0539">Nucleus</keyword>
<dbReference type="Gene3D" id="2.30.30.100">
    <property type="match status" value="1"/>
</dbReference>
<organism evidence="4">
    <name type="scientific">Lotharella vacuolata</name>
    <dbReference type="NCBI Taxonomy" id="74820"/>
    <lineage>
        <taxon>Eukaryota</taxon>
        <taxon>Sar</taxon>
        <taxon>Rhizaria</taxon>
        <taxon>Cercozoa</taxon>
        <taxon>Chlorarachniophyceae</taxon>
        <taxon>Lotharella</taxon>
    </lineage>
</organism>
<dbReference type="GO" id="GO:0006396">
    <property type="term" value="P:RNA processing"/>
    <property type="evidence" value="ECO:0007669"/>
    <property type="project" value="InterPro"/>
</dbReference>
<dbReference type="GO" id="GO:1990904">
    <property type="term" value="C:ribonucleoprotein complex"/>
    <property type="evidence" value="ECO:0007669"/>
    <property type="project" value="UniProtKB-KW"/>
</dbReference>
<geneLocation type="nucleomorph" evidence="4"/>
<evidence type="ECO:0000256" key="1">
    <source>
        <dbReference type="ARBA" id="ARBA00004123"/>
    </source>
</evidence>
<dbReference type="EMBL" id="AB996599">
    <property type="protein sequence ID" value="BAS01444.1"/>
    <property type="molecule type" value="Genomic_DNA"/>
</dbReference>
<gene>
    <name evidence="4" type="primary">snrnpSmD3</name>
</gene>
<dbReference type="PANTHER" id="PTHR23338">
    <property type="entry name" value="SMALL NUCLEAR RIBONUCLEOPROTEIN SM"/>
    <property type="match status" value="1"/>
</dbReference>
<dbReference type="SUPFAM" id="SSF50182">
    <property type="entry name" value="Sm-like ribonucleoproteins"/>
    <property type="match status" value="1"/>
</dbReference>
<evidence type="ECO:0000259" key="3">
    <source>
        <dbReference type="SMART" id="SM00651"/>
    </source>
</evidence>
<proteinExistence type="predicted"/>
<dbReference type="Pfam" id="PF01423">
    <property type="entry name" value="LSM"/>
    <property type="match status" value="1"/>
</dbReference>
<keyword evidence="4" id="KW-0687">Ribonucleoprotein</keyword>
<evidence type="ECO:0000313" key="4">
    <source>
        <dbReference type="EMBL" id="BAS01444.1"/>
    </source>
</evidence>
<dbReference type="AlphaFoldDB" id="A0A0H5BQS2"/>